<name>A0A2H4UUP5_9VIRU</name>
<sequence length="37" mass="4710">MSLQYDTYNNKYNSGNHHETRFYNKRISEYYKRVFNK</sequence>
<proteinExistence type="predicted"/>
<organism evidence="1">
    <name type="scientific">Bodo saltans virus</name>
    <dbReference type="NCBI Taxonomy" id="2024608"/>
    <lineage>
        <taxon>Viruses</taxon>
        <taxon>Varidnaviria</taxon>
        <taxon>Bamfordvirae</taxon>
        <taxon>Nucleocytoviricota</taxon>
        <taxon>Megaviricetes</taxon>
        <taxon>Imitervirales</taxon>
        <taxon>Mimiviridae</taxon>
        <taxon>Klosneuvirinae</taxon>
        <taxon>Theiavirus</taxon>
        <taxon>Theiavirus salishense</taxon>
    </lineage>
</organism>
<evidence type="ECO:0000313" key="2">
    <source>
        <dbReference type="Proteomes" id="UP000240325"/>
    </source>
</evidence>
<evidence type="ECO:0000313" key="1">
    <source>
        <dbReference type="EMBL" id="ATZ80651.1"/>
    </source>
</evidence>
<dbReference type="Proteomes" id="UP000240325">
    <property type="component" value="Segment"/>
</dbReference>
<accession>A0A2H4UUP5</accession>
<dbReference type="EMBL" id="MF782455">
    <property type="protein sequence ID" value="ATZ80651.1"/>
    <property type="molecule type" value="Genomic_DNA"/>
</dbReference>
<keyword evidence="2" id="KW-1185">Reference proteome</keyword>
<protein>
    <submittedName>
        <fullName evidence="1">Uncharacterized protein</fullName>
    </submittedName>
</protein>
<gene>
    <name evidence="1" type="ORF">BMW23_0605</name>
</gene>
<reference evidence="1" key="1">
    <citation type="journal article" date="2017" name="Elife">
        <title>The kinetoplastid-infecting Bodo saltans virus (BsV), a window into the most abundant giant viruses in the sea.</title>
        <authorList>
            <person name="Deeg C.M."/>
            <person name="Chow C.-E.T."/>
            <person name="Suttle C.A."/>
        </authorList>
    </citation>
    <scope>NUCLEOTIDE SEQUENCE</scope>
    <source>
        <strain evidence="1">NG1</strain>
    </source>
</reference>